<dbReference type="Gene3D" id="3.40.50.300">
    <property type="entry name" value="P-loop containing nucleotide triphosphate hydrolases"/>
    <property type="match status" value="1"/>
</dbReference>
<dbReference type="PANTHER" id="PTHR35205">
    <property type="entry name" value="NB-ARC AND TPR DOMAIN PROTEIN"/>
    <property type="match status" value="1"/>
</dbReference>
<dbReference type="GO" id="GO:0043531">
    <property type="term" value="F:ADP binding"/>
    <property type="evidence" value="ECO:0007669"/>
    <property type="project" value="InterPro"/>
</dbReference>
<dbReference type="RefSeq" id="WP_139823144.1">
    <property type="nucleotide sequence ID" value="NZ_BLKU01000003.1"/>
</dbReference>
<sequence length="924" mass="102643">MAGGNQSAFGYRYQYLATIERFLRYMRDHLGELAAIALHVEPTTLMREGIARDDDIIDFAIESDDEIVERAQVKGSSNPEGNKLYHGEADTVFERLNGERATCSVLVTNRPLGPTLQQRCSQTLDTDDIEKWDYVGPDPDDATPATDSLMVVDKRSIEDLTEAIADLVRQFRSDQALGQGSVSCRIVAKLLLDRVFQSAAGDGPTKFVALEIVSFMSIPDPDIAHVVGSFDWGVPVNGIPVLPATVTRLHLLEKVYEAIGRPGDGHQVKHLVAQGLTGYGKSSLAAHFCHLYRNSYEFICWIDCSDTGLIESNIRRFVQELTQTELPLSIDPSERFREALASHRGPWLVVFDGLPARVDIDRFMPTQGNGSVLVTTTNETSWWPSSTILSVGTFTEEEATACFASYAGLNDASAQSDAVKEVVARLGSIPLAIAMAALYFRNAAGTIEELSADYFAELEALEDIGARPPGFDRTAFAAIEHAVRHLGAGVIGHDNHDVKMVEGMLYRAALLAPDMIPLNYLIASMPEDMQIRLGRLPEPSFADSAQRRRYISIMRTQSIAHRVLLLDDDGEQNEASDTVDIHPLVHEILQRLFVRRIPPARLSEQITMMMYILHGWIAHARRRSQYFVVDQLVAHAISLLKAIDKLGNLPTLNHQHASMFLYTKSWLKLEVSTCRMSRGDIYASVNLAREVLQELWTHPSDPAREALALQAASSIVVDLNDAGTDAATMRPWALYALRATITCEVLSAKGAALAFEKAYLIRSSLNARAQYRGDAVIASVIHELDEMIARDPSDELRPNAVMDDLVKKIDAGELGDSLDEMLATLRKTVNDYDKHTFDCIEVDIALRRRQFDEAFRAIDELVTRPLHQTHGARPLSRGLVNIYRTLEMMITTDIGPVEEMRLKSSQVRARAGELHQQIISQDGE</sequence>
<dbReference type="EMBL" id="CP065047">
    <property type="protein sequence ID" value="QPI39384.1"/>
    <property type="molecule type" value="Genomic_DNA"/>
</dbReference>
<reference evidence="1 3" key="1">
    <citation type="journal article" date="2019" name="Emerg. Microbes Infect.">
        <title>Comprehensive subspecies identification of 175 nontuberculous mycobacteria species based on 7547 genomic profiles.</title>
        <authorList>
            <person name="Matsumoto Y."/>
            <person name="Kinjo T."/>
            <person name="Motooka D."/>
            <person name="Nabeya D."/>
            <person name="Jung N."/>
            <person name="Uechi K."/>
            <person name="Horii T."/>
            <person name="Iida T."/>
            <person name="Fujita J."/>
            <person name="Nakamura S."/>
        </authorList>
    </citation>
    <scope>NUCLEOTIDE SEQUENCE [LARGE SCALE GENOMIC DNA]</scope>
    <source>
        <strain evidence="1 3">JCM 13573</strain>
    </source>
</reference>
<dbReference type="AlphaFoldDB" id="A0AAX1JCV9"/>
<name>A0AAX1JCV9_9MYCO</name>
<accession>A0AAX1JCV9</accession>
<dbReference type="Proteomes" id="UP000663583">
    <property type="component" value="Chromosome"/>
</dbReference>
<evidence type="ECO:0000313" key="4">
    <source>
        <dbReference type="Proteomes" id="UP000663583"/>
    </source>
</evidence>
<dbReference type="Proteomes" id="UP000465306">
    <property type="component" value="Unassembled WGS sequence"/>
</dbReference>
<dbReference type="KEGG" id="mku:I2456_07960"/>
<reference evidence="2" key="3">
    <citation type="submission" date="2020-11" db="EMBL/GenBank/DDBJ databases">
        <title>Intraspecies plasmid and genomic variation of Mycobacterium kubicae revealed by the complete genome sequences of two clinical isolates.</title>
        <authorList>
            <person name="Hendrix J.R."/>
            <person name="Epperson L.E."/>
            <person name="Honda J.R."/>
            <person name="Strong M."/>
        </authorList>
    </citation>
    <scope>NUCLEOTIDE SEQUENCE</scope>
    <source>
        <strain evidence="2">JCM 13573</strain>
    </source>
</reference>
<dbReference type="PANTHER" id="PTHR35205:SF1">
    <property type="entry name" value="ZU5 DOMAIN-CONTAINING PROTEIN"/>
    <property type="match status" value="1"/>
</dbReference>
<evidence type="ECO:0000313" key="2">
    <source>
        <dbReference type="EMBL" id="QPI39384.1"/>
    </source>
</evidence>
<evidence type="ECO:0000313" key="1">
    <source>
        <dbReference type="EMBL" id="GFG63961.1"/>
    </source>
</evidence>
<organism evidence="2 4">
    <name type="scientific">Mycobacterium kubicae</name>
    <dbReference type="NCBI Taxonomy" id="120959"/>
    <lineage>
        <taxon>Bacteria</taxon>
        <taxon>Bacillati</taxon>
        <taxon>Actinomycetota</taxon>
        <taxon>Actinomycetes</taxon>
        <taxon>Mycobacteriales</taxon>
        <taxon>Mycobacteriaceae</taxon>
        <taxon>Mycobacterium</taxon>
        <taxon>Mycobacterium simiae complex</taxon>
    </lineage>
</organism>
<dbReference type="SUPFAM" id="SSF52540">
    <property type="entry name" value="P-loop containing nucleoside triphosphate hydrolases"/>
    <property type="match status" value="1"/>
</dbReference>
<dbReference type="InterPro" id="IPR027417">
    <property type="entry name" value="P-loop_NTPase"/>
</dbReference>
<protein>
    <recommendedName>
        <fullName evidence="5">NB-ARC domain-containing protein</fullName>
    </recommendedName>
</protein>
<keyword evidence="3" id="KW-1185">Reference proteome</keyword>
<gene>
    <name evidence="2" type="ORF">I2456_07960</name>
    <name evidence="1" type="ORF">MKUB_14510</name>
</gene>
<evidence type="ECO:0008006" key="5">
    <source>
        <dbReference type="Google" id="ProtNLM"/>
    </source>
</evidence>
<evidence type="ECO:0000313" key="3">
    <source>
        <dbReference type="Proteomes" id="UP000465306"/>
    </source>
</evidence>
<dbReference type="EMBL" id="BLKU01000003">
    <property type="protein sequence ID" value="GFG63961.1"/>
    <property type="molecule type" value="Genomic_DNA"/>
</dbReference>
<reference evidence="1" key="2">
    <citation type="submission" date="2020-02" db="EMBL/GenBank/DDBJ databases">
        <authorList>
            <person name="Matsumoto Y."/>
            <person name="Kinjo T."/>
            <person name="Motooka D."/>
            <person name="Nabeya D."/>
            <person name="Jung N."/>
            <person name="Uechi K."/>
            <person name="Horii T."/>
            <person name="Iida T."/>
            <person name="Fujita J."/>
            <person name="Nakamura S."/>
        </authorList>
    </citation>
    <scope>NUCLEOTIDE SEQUENCE</scope>
    <source>
        <strain evidence="1">JCM 13573</strain>
    </source>
</reference>
<proteinExistence type="predicted"/>